<reference evidence="7" key="1">
    <citation type="journal article" date="2019" name="Int. J. Syst. Evol. Microbiol.">
        <title>The Global Catalogue of Microorganisms (GCM) 10K type strain sequencing project: providing services to taxonomists for standard genome sequencing and annotation.</title>
        <authorList>
            <consortium name="The Broad Institute Genomics Platform"/>
            <consortium name="The Broad Institute Genome Sequencing Center for Infectious Disease"/>
            <person name="Wu L."/>
            <person name="Ma J."/>
        </authorList>
    </citation>
    <scope>NUCLEOTIDE SEQUENCE [LARGE SCALE GENOMIC DNA]</scope>
    <source>
        <strain evidence="7">NBRC 102520</strain>
    </source>
</reference>
<protein>
    <submittedName>
        <fullName evidence="6">TetR family transcriptional regulator</fullName>
    </submittedName>
</protein>
<keyword evidence="1" id="KW-0805">Transcription regulation</keyword>
<dbReference type="SUPFAM" id="SSF46689">
    <property type="entry name" value="Homeodomain-like"/>
    <property type="match status" value="1"/>
</dbReference>
<dbReference type="RefSeq" id="WP_284266371.1">
    <property type="nucleotide sequence ID" value="NZ_BSOW01000009.1"/>
</dbReference>
<keyword evidence="7" id="KW-1185">Reference proteome</keyword>
<evidence type="ECO:0000313" key="7">
    <source>
        <dbReference type="Proteomes" id="UP001156905"/>
    </source>
</evidence>
<accession>A0ABQ6AVL7</accession>
<feature type="domain" description="HTH tetR-type" evidence="5">
    <location>
        <begin position="1"/>
        <end position="50"/>
    </location>
</feature>
<dbReference type="InterPro" id="IPR036271">
    <property type="entry name" value="Tet_transcr_reg_TetR-rel_C_sf"/>
</dbReference>
<dbReference type="Gene3D" id="1.10.357.10">
    <property type="entry name" value="Tetracycline Repressor, domain 2"/>
    <property type="match status" value="1"/>
</dbReference>
<comment type="caution">
    <text evidence="6">The sequence shown here is derived from an EMBL/GenBank/DDBJ whole genome shotgun (WGS) entry which is preliminary data.</text>
</comment>
<dbReference type="PANTHER" id="PTHR47506:SF1">
    <property type="entry name" value="HTH-TYPE TRANSCRIPTIONAL REGULATOR YJDC"/>
    <property type="match status" value="1"/>
</dbReference>
<organism evidence="6 7">
    <name type="scientific">Bradyrhizobium iriomotense</name>
    <dbReference type="NCBI Taxonomy" id="441950"/>
    <lineage>
        <taxon>Bacteria</taxon>
        <taxon>Pseudomonadati</taxon>
        <taxon>Pseudomonadota</taxon>
        <taxon>Alphaproteobacteria</taxon>
        <taxon>Hyphomicrobiales</taxon>
        <taxon>Nitrobacteraceae</taxon>
        <taxon>Bradyrhizobium</taxon>
    </lineage>
</organism>
<evidence type="ECO:0000256" key="3">
    <source>
        <dbReference type="ARBA" id="ARBA00023163"/>
    </source>
</evidence>
<evidence type="ECO:0000256" key="4">
    <source>
        <dbReference type="PROSITE-ProRule" id="PRU00335"/>
    </source>
</evidence>
<dbReference type="EMBL" id="BSOW01000009">
    <property type="protein sequence ID" value="GLR86218.1"/>
    <property type="molecule type" value="Genomic_DNA"/>
</dbReference>
<dbReference type="InterPro" id="IPR001647">
    <property type="entry name" value="HTH_TetR"/>
</dbReference>
<dbReference type="SUPFAM" id="SSF48498">
    <property type="entry name" value="Tetracyclin repressor-like, C-terminal domain"/>
    <property type="match status" value="1"/>
</dbReference>
<keyword evidence="3" id="KW-0804">Transcription</keyword>
<dbReference type="PANTHER" id="PTHR47506">
    <property type="entry name" value="TRANSCRIPTIONAL REGULATORY PROTEIN"/>
    <property type="match status" value="1"/>
</dbReference>
<sequence length="190" mass="20327">MFLFWRKGYASASMNDLCEAMGVRSPSLYAAFESKEALYLAAIEHYVLTQGQPVWDRLAEGATARAGIANLLITAAETLPRSRVAPAGCMAVLGAVSDEWPPSIARAVKKVRLDMLGNLRARLEAALANGELPAATDIDALSRFYLSVFQGMAIQAKDGATPTELRGAAEAAMAAWPGGGPNARREQRME</sequence>
<keyword evidence="2 4" id="KW-0238">DNA-binding</keyword>
<evidence type="ECO:0000256" key="2">
    <source>
        <dbReference type="ARBA" id="ARBA00023125"/>
    </source>
</evidence>
<evidence type="ECO:0000256" key="1">
    <source>
        <dbReference type="ARBA" id="ARBA00023015"/>
    </source>
</evidence>
<dbReference type="Proteomes" id="UP001156905">
    <property type="component" value="Unassembled WGS sequence"/>
</dbReference>
<dbReference type="InterPro" id="IPR011075">
    <property type="entry name" value="TetR_C"/>
</dbReference>
<dbReference type="Pfam" id="PF16925">
    <property type="entry name" value="TetR_C_13"/>
    <property type="match status" value="1"/>
</dbReference>
<evidence type="ECO:0000259" key="5">
    <source>
        <dbReference type="PROSITE" id="PS50977"/>
    </source>
</evidence>
<dbReference type="InterPro" id="IPR009057">
    <property type="entry name" value="Homeodomain-like_sf"/>
</dbReference>
<dbReference type="Gene3D" id="1.10.10.60">
    <property type="entry name" value="Homeodomain-like"/>
    <property type="match status" value="1"/>
</dbReference>
<dbReference type="PROSITE" id="PS50977">
    <property type="entry name" value="HTH_TETR_2"/>
    <property type="match status" value="1"/>
</dbReference>
<proteinExistence type="predicted"/>
<dbReference type="Pfam" id="PF00440">
    <property type="entry name" value="TetR_N"/>
    <property type="match status" value="1"/>
</dbReference>
<feature type="DNA-binding region" description="H-T-H motif" evidence="4">
    <location>
        <begin position="13"/>
        <end position="32"/>
    </location>
</feature>
<evidence type="ECO:0000313" key="6">
    <source>
        <dbReference type="EMBL" id="GLR86218.1"/>
    </source>
</evidence>
<gene>
    <name evidence="6" type="ORF">GCM10007857_29290</name>
</gene>
<name>A0ABQ6AVL7_9BRAD</name>